<keyword evidence="3" id="KW-1185">Reference proteome</keyword>
<accession>A0A495VKQ5</accession>
<dbReference type="Proteomes" id="UP000270626">
    <property type="component" value="Unassembled WGS sequence"/>
</dbReference>
<evidence type="ECO:0000313" key="2">
    <source>
        <dbReference type="EMBL" id="RKT49939.1"/>
    </source>
</evidence>
<comment type="caution">
    <text evidence="2">The sequence shown here is derived from an EMBL/GenBank/DDBJ whole genome shotgun (WGS) entry which is preliminary data.</text>
</comment>
<name>A0A495VKQ5_9RHOO</name>
<gene>
    <name evidence="2" type="ORF">DFR40_3082</name>
</gene>
<dbReference type="OrthoDB" id="9182764at2"/>
<organism evidence="2 3">
    <name type="scientific">Azonexus fungiphilus</name>
    <dbReference type="NCBI Taxonomy" id="146940"/>
    <lineage>
        <taxon>Bacteria</taxon>
        <taxon>Pseudomonadati</taxon>
        <taxon>Pseudomonadota</taxon>
        <taxon>Betaproteobacteria</taxon>
        <taxon>Rhodocyclales</taxon>
        <taxon>Azonexaceae</taxon>
        <taxon>Azonexus</taxon>
    </lineage>
</organism>
<evidence type="ECO:0000313" key="3">
    <source>
        <dbReference type="Proteomes" id="UP000270626"/>
    </source>
</evidence>
<dbReference type="RefSeq" id="WP_121459356.1">
    <property type="nucleotide sequence ID" value="NZ_RBXP01000019.1"/>
</dbReference>
<evidence type="ECO:0008006" key="4">
    <source>
        <dbReference type="Google" id="ProtNLM"/>
    </source>
</evidence>
<dbReference type="EMBL" id="RBXP01000019">
    <property type="protein sequence ID" value="RKT49939.1"/>
    <property type="molecule type" value="Genomic_DNA"/>
</dbReference>
<proteinExistence type="predicted"/>
<keyword evidence="1" id="KW-0812">Transmembrane</keyword>
<protein>
    <recommendedName>
        <fullName evidence="4">PH (Pleckstrin Homology) domain-containing protein</fullName>
    </recommendedName>
</protein>
<sequence>MPTENPSDLEIALPANPWLYGPPLFLAANAALYGTWLGWLIVSIVLGGLAAWALMRAQCVRVRFDTKEAIFVNSPLNPLRQHRTVSLAAYSRVYATAFIRNGGWSIHLAGPHGEHVRLAAIPDFPSISLRNDRIHALCTEIARGLGISNDGLAGMQASARNRPAPE</sequence>
<evidence type="ECO:0000256" key="1">
    <source>
        <dbReference type="SAM" id="Phobius"/>
    </source>
</evidence>
<keyword evidence="1" id="KW-1133">Transmembrane helix</keyword>
<keyword evidence="1" id="KW-0472">Membrane</keyword>
<dbReference type="AlphaFoldDB" id="A0A495VKQ5"/>
<reference evidence="2 3" key="1">
    <citation type="submission" date="2018-10" db="EMBL/GenBank/DDBJ databases">
        <title>Genomic Encyclopedia of Type Strains, Phase IV (KMG-IV): sequencing the most valuable type-strain genomes for metagenomic binning, comparative biology and taxonomic classification.</title>
        <authorList>
            <person name="Goeker M."/>
        </authorList>
    </citation>
    <scope>NUCLEOTIDE SEQUENCE [LARGE SCALE GENOMIC DNA]</scope>
    <source>
        <strain evidence="2 3">DSM 23841</strain>
    </source>
</reference>
<feature type="transmembrane region" description="Helical" evidence="1">
    <location>
        <begin position="30"/>
        <end position="54"/>
    </location>
</feature>